<keyword evidence="2" id="KW-1185">Reference proteome</keyword>
<proteinExistence type="predicted"/>
<gene>
    <name evidence="1" type="ORF">ES288_D05G162300v1</name>
</gene>
<dbReference type="Proteomes" id="UP000323506">
    <property type="component" value="Chromosome D05"/>
</dbReference>
<dbReference type="AlphaFoldDB" id="A0A5D2CK26"/>
<name>A0A5D2CK26_GOSDA</name>
<sequence>MKLFNDIILIPEMEVKKKTSFSVFKFLNYSITFCIFERGSLLPVSGSNLRLPFPSPSPSLPFFSPSCPCPFLPSPLKLTTDLAPVTMDSFPPPFYHFHLSVFMLWFAFVLL</sequence>
<evidence type="ECO:0000313" key="1">
    <source>
        <dbReference type="EMBL" id="TYG68553.1"/>
    </source>
</evidence>
<evidence type="ECO:0000313" key="2">
    <source>
        <dbReference type="Proteomes" id="UP000323506"/>
    </source>
</evidence>
<organism evidence="1 2">
    <name type="scientific">Gossypium darwinii</name>
    <name type="common">Darwin's cotton</name>
    <name type="synonym">Gossypium barbadense var. darwinii</name>
    <dbReference type="NCBI Taxonomy" id="34276"/>
    <lineage>
        <taxon>Eukaryota</taxon>
        <taxon>Viridiplantae</taxon>
        <taxon>Streptophyta</taxon>
        <taxon>Embryophyta</taxon>
        <taxon>Tracheophyta</taxon>
        <taxon>Spermatophyta</taxon>
        <taxon>Magnoliopsida</taxon>
        <taxon>eudicotyledons</taxon>
        <taxon>Gunneridae</taxon>
        <taxon>Pentapetalae</taxon>
        <taxon>rosids</taxon>
        <taxon>malvids</taxon>
        <taxon>Malvales</taxon>
        <taxon>Malvaceae</taxon>
        <taxon>Malvoideae</taxon>
        <taxon>Gossypium</taxon>
    </lineage>
</organism>
<dbReference type="EMBL" id="CM017705">
    <property type="protein sequence ID" value="TYG68553.1"/>
    <property type="molecule type" value="Genomic_DNA"/>
</dbReference>
<protein>
    <submittedName>
        <fullName evidence="1">Uncharacterized protein</fullName>
    </submittedName>
</protein>
<reference evidence="1 2" key="1">
    <citation type="submission" date="2019-06" db="EMBL/GenBank/DDBJ databases">
        <title>WGS assembly of Gossypium darwinii.</title>
        <authorList>
            <person name="Chen Z.J."/>
            <person name="Sreedasyam A."/>
            <person name="Ando A."/>
            <person name="Song Q."/>
            <person name="De L."/>
            <person name="Hulse-Kemp A."/>
            <person name="Ding M."/>
            <person name="Ye W."/>
            <person name="Kirkbride R."/>
            <person name="Jenkins J."/>
            <person name="Plott C."/>
            <person name="Lovell J."/>
            <person name="Lin Y.-M."/>
            <person name="Vaughn R."/>
            <person name="Liu B."/>
            <person name="Li W."/>
            <person name="Simpson S."/>
            <person name="Scheffler B."/>
            <person name="Saski C."/>
            <person name="Grover C."/>
            <person name="Hu G."/>
            <person name="Conover J."/>
            <person name="Carlson J."/>
            <person name="Shu S."/>
            <person name="Boston L."/>
            <person name="Williams M."/>
            <person name="Peterson D."/>
            <person name="Mcgee K."/>
            <person name="Jones D."/>
            <person name="Wendel J."/>
            <person name="Stelly D."/>
            <person name="Grimwood J."/>
            <person name="Schmutz J."/>
        </authorList>
    </citation>
    <scope>NUCLEOTIDE SEQUENCE [LARGE SCALE GENOMIC DNA]</scope>
    <source>
        <strain evidence="1">1808015.09</strain>
    </source>
</reference>
<accession>A0A5D2CK26</accession>